<dbReference type="Gene3D" id="3.30.1490.70">
    <property type="match status" value="1"/>
</dbReference>
<dbReference type="CDD" id="cd04863">
    <property type="entry name" value="MtLigD_Pol_like"/>
    <property type="match status" value="1"/>
</dbReference>
<dbReference type="Pfam" id="PF01068">
    <property type="entry name" value="DNA_ligase_A_M"/>
    <property type="match status" value="1"/>
</dbReference>
<dbReference type="SUPFAM" id="SSF56091">
    <property type="entry name" value="DNA ligase/mRNA capping enzyme, catalytic domain"/>
    <property type="match status" value="1"/>
</dbReference>
<dbReference type="Gene3D" id="2.40.50.140">
    <property type="entry name" value="Nucleic acid-binding proteins"/>
    <property type="match status" value="1"/>
</dbReference>
<dbReference type="SUPFAM" id="SSF50249">
    <property type="entry name" value="Nucleic acid-binding proteins"/>
    <property type="match status" value="1"/>
</dbReference>
<comment type="caution">
    <text evidence="8">The sequence shown here is derived from an EMBL/GenBank/DDBJ whole genome shotgun (WGS) entry which is preliminary data.</text>
</comment>
<dbReference type="Proteomes" id="UP000323856">
    <property type="component" value="Unassembled WGS sequence"/>
</dbReference>
<evidence type="ECO:0000256" key="3">
    <source>
        <dbReference type="ARBA" id="ARBA00034003"/>
    </source>
</evidence>
<name>A0A5B0EMW8_9MICC</name>
<dbReference type="Gene3D" id="3.90.920.10">
    <property type="entry name" value="DNA primase, PRIM domain"/>
    <property type="match status" value="1"/>
</dbReference>
<dbReference type="PANTHER" id="PTHR42705:SF2">
    <property type="entry name" value="BIFUNCTIONAL NON-HOMOLOGOUS END JOINING PROTEIN LIGD"/>
    <property type="match status" value="1"/>
</dbReference>
<dbReference type="PANTHER" id="PTHR42705">
    <property type="entry name" value="BIFUNCTIONAL NON-HOMOLOGOUS END JOINING PROTEIN LIGD"/>
    <property type="match status" value="1"/>
</dbReference>
<dbReference type="InterPro" id="IPR014145">
    <property type="entry name" value="LigD_pol_dom"/>
</dbReference>
<dbReference type="Pfam" id="PF13298">
    <property type="entry name" value="LigD_N"/>
    <property type="match status" value="1"/>
</dbReference>
<evidence type="ECO:0000256" key="1">
    <source>
        <dbReference type="ARBA" id="ARBA00012727"/>
    </source>
</evidence>
<dbReference type="GO" id="GO:0003910">
    <property type="term" value="F:DNA ligase (ATP) activity"/>
    <property type="evidence" value="ECO:0007669"/>
    <property type="project" value="UniProtKB-EC"/>
</dbReference>
<evidence type="ECO:0000313" key="9">
    <source>
        <dbReference type="Proteomes" id="UP000323856"/>
    </source>
</evidence>
<reference evidence="8 9" key="1">
    <citation type="submission" date="2019-07" db="EMBL/GenBank/DDBJ databases">
        <title>Analysis of the biochemical properties, biological activity and biotechnological potential of siderophores and biosurfactants produced by Antarctic psychrotolerant bacteria.</title>
        <authorList>
            <person name="Styczynski M."/>
            <person name="Krucon T."/>
            <person name="Decewicz P."/>
            <person name="Dziewit L."/>
        </authorList>
    </citation>
    <scope>NUCLEOTIDE SEQUENCE [LARGE SCALE GENOMIC DNA]</scope>
    <source>
        <strain evidence="8 9">ANT_H27</strain>
    </source>
</reference>
<dbReference type="InterPro" id="IPR033649">
    <property type="entry name" value="MtLigD_Pol-like"/>
</dbReference>
<comment type="similarity">
    <text evidence="5">In the N-terminal section; belongs to the LigD polymerase family.</text>
</comment>
<dbReference type="Gene3D" id="3.30.470.30">
    <property type="entry name" value="DNA ligase/mRNA capping enzyme"/>
    <property type="match status" value="1"/>
</dbReference>
<evidence type="ECO:0000256" key="2">
    <source>
        <dbReference type="ARBA" id="ARBA00022598"/>
    </source>
</evidence>
<feature type="region of interest" description="Disordered" evidence="6">
    <location>
        <begin position="466"/>
        <end position="502"/>
    </location>
</feature>
<evidence type="ECO:0000256" key="4">
    <source>
        <dbReference type="ARBA" id="ARBA00049981"/>
    </source>
</evidence>
<organism evidence="8 9">
    <name type="scientific">Paeniglutamicibacter gangotriensis</name>
    <dbReference type="NCBI Taxonomy" id="254787"/>
    <lineage>
        <taxon>Bacteria</taxon>
        <taxon>Bacillati</taxon>
        <taxon>Actinomycetota</taxon>
        <taxon>Actinomycetes</taxon>
        <taxon>Micrococcales</taxon>
        <taxon>Micrococcaceae</taxon>
        <taxon>Paeniglutamicibacter</taxon>
    </lineage>
</organism>
<dbReference type="NCBIfam" id="NF007210">
    <property type="entry name" value="PRK09632.1"/>
    <property type="match status" value="1"/>
</dbReference>
<dbReference type="InterPro" id="IPR052171">
    <property type="entry name" value="NHEJ_LigD"/>
</dbReference>
<dbReference type="PROSITE" id="PS50160">
    <property type="entry name" value="DNA_LIGASE_A3"/>
    <property type="match status" value="1"/>
</dbReference>
<evidence type="ECO:0000259" key="7">
    <source>
        <dbReference type="PROSITE" id="PS50160"/>
    </source>
</evidence>
<dbReference type="InterPro" id="IPR012340">
    <property type="entry name" value="NA-bd_OB-fold"/>
</dbReference>
<comment type="similarity">
    <text evidence="4">In the C-terminal section; belongs to the ATP-dependent DNA ligase family.</text>
</comment>
<dbReference type="GO" id="GO:0006281">
    <property type="term" value="P:DNA repair"/>
    <property type="evidence" value="ECO:0007669"/>
    <property type="project" value="InterPro"/>
</dbReference>
<gene>
    <name evidence="8" type="ORF">FQ154_04970</name>
</gene>
<comment type="catalytic activity">
    <reaction evidence="3">
        <text>ATP + (deoxyribonucleotide)n-3'-hydroxyl + 5'-phospho-(deoxyribonucleotide)m = (deoxyribonucleotide)n+m + AMP + diphosphate.</text>
        <dbReference type="EC" id="6.5.1.1"/>
    </reaction>
</comment>
<dbReference type="InterPro" id="IPR012310">
    <property type="entry name" value="DNA_ligase_ATP-dep_cent"/>
</dbReference>
<dbReference type="InterPro" id="IPR014144">
    <property type="entry name" value="LigD_PE_domain"/>
</dbReference>
<dbReference type="EMBL" id="VOBL01000004">
    <property type="protein sequence ID" value="KAA0978589.1"/>
    <property type="molecule type" value="Genomic_DNA"/>
</dbReference>
<dbReference type="InterPro" id="IPR012309">
    <property type="entry name" value="DNA_ligase_ATP-dep_C"/>
</dbReference>
<dbReference type="RefSeq" id="WP_149618887.1">
    <property type="nucleotide sequence ID" value="NZ_VOBL01000004.1"/>
</dbReference>
<protein>
    <recommendedName>
        <fullName evidence="1">DNA ligase (ATP)</fullName>
        <ecNumber evidence="1">6.5.1.1</ecNumber>
    </recommendedName>
</protein>
<dbReference type="AlphaFoldDB" id="A0A5B0EMW8"/>
<dbReference type="CDD" id="cd07906">
    <property type="entry name" value="Adenylation_DNA_ligase_LigD_LigC"/>
    <property type="match status" value="1"/>
</dbReference>
<evidence type="ECO:0000313" key="8">
    <source>
        <dbReference type="EMBL" id="KAA0978589.1"/>
    </source>
</evidence>
<dbReference type="GO" id="GO:0006310">
    <property type="term" value="P:DNA recombination"/>
    <property type="evidence" value="ECO:0007669"/>
    <property type="project" value="InterPro"/>
</dbReference>
<accession>A0A5B0EMW8</accession>
<dbReference type="EC" id="6.5.1.1" evidence="1"/>
<dbReference type="NCBIfam" id="TIGR02778">
    <property type="entry name" value="ligD_pol"/>
    <property type="match status" value="1"/>
</dbReference>
<dbReference type="NCBIfam" id="TIGR02777">
    <property type="entry name" value="LigD_PE_dom"/>
    <property type="match status" value="1"/>
</dbReference>
<feature type="compositionally biased region" description="Basic and acidic residues" evidence="6">
    <location>
        <begin position="489"/>
        <end position="502"/>
    </location>
</feature>
<evidence type="ECO:0000256" key="5">
    <source>
        <dbReference type="ARBA" id="ARBA00049990"/>
    </source>
</evidence>
<sequence length="845" mass="92211">MASRDSGELVTVAGHRLRVSNLDKVLYPQTGTTKGEVLAYYAQVAHVLVPQAAQRPATRKRWVNGVGTAQDPGPVFFRKDLEDSAPDWVPRATLKHKDHDSTYPLVDNAAVLAWLGQLAALEIHVPQWRFDQDLAPARPDRMVLDLDPGPGAGLGECAAVALMCREVLEGMGLRTFPVTSGSKGIHVYAGLDGSHTSDQISAVAKELARGMAQEYPDLVVAQMKRSLREGKVFIDWSQNNASKTTVCPYSLRGKDTPWVAAPRTWDEIEEPGLRQLEFHEVLERVASGHDPIAPLGLGEPPAADKLASYRSMRDAALTPEPVPGPEAAAPRRGSASFVIQEHHARALHWDFRLEHDGVLVSWAVPKGPPLTSATNRLAVMTEDHPLDYGRFEGKIPKGQYGAGTVEIWDSGTCRIEKWEEGKEVIAVLQGKHDGGLGGVPRRYALIHAARMGGENNWLLRLMKDQPDPDEKTAASRSKQGVAAETTEETGGRVREDSPRAEDRAAVLPQAMLASAGGPGDLDPATAWSHEMKWDGYRAIIGIAEGTAVIHSRNGNDLGANYPELQEIAALAPEGAVLDGEIVVLDGSGRPDFSLLQERTGRTGGKPRAVEGREGSVRPVHVMLFDALALPAVTAGKTAGKPRIKDGPGAIEDLCRLPYLQRRRRLEDQVAEGKYVHIPPSHDGTLEQALDSSAELGLEGVVAKDVESSYRPGKRSASWIKLKHHLHQEVVVIGWRRGNGSRSGTFGSLLLGIHREGVLHYAGRVGTGFSDPELQRVRTELERHIRKTPAAKDVPAADRADATWVSPKLVGEVKFAGRTRDGRLRHPVWRGWRRDKEPAEVTWEQR</sequence>
<evidence type="ECO:0000256" key="6">
    <source>
        <dbReference type="SAM" id="MobiDB-lite"/>
    </source>
</evidence>
<keyword evidence="2 8" id="KW-0436">Ligase</keyword>
<dbReference type="Pfam" id="PF21686">
    <property type="entry name" value="LigD_Prim-Pol"/>
    <property type="match status" value="1"/>
</dbReference>
<dbReference type="GO" id="GO:0005524">
    <property type="term" value="F:ATP binding"/>
    <property type="evidence" value="ECO:0007669"/>
    <property type="project" value="InterPro"/>
</dbReference>
<dbReference type="CDD" id="cd07971">
    <property type="entry name" value="OBF_DNA_ligase_LigD"/>
    <property type="match status" value="1"/>
</dbReference>
<feature type="domain" description="ATP-dependent DNA ligase family profile" evidence="7">
    <location>
        <begin position="619"/>
        <end position="754"/>
    </location>
</feature>
<dbReference type="Pfam" id="PF04679">
    <property type="entry name" value="DNA_ligase_A_C"/>
    <property type="match status" value="1"/>
</dbReference>
<dbReference type="OrthoDB" id="9802472at2"/>
<proteinExistence type="inferred from homology"/>